<dbReference type="Gene3D" id="3.40.50.150">
    <property type="entry name" value="Vaccinia Virus protein VP39"/>
    <property type="match status" value="1"/>
</dbReference>
<evidence type="ECO:0000313" key="8">
    <source>
        <dbReference type="Proteomes" id="UP000289340"/>
    </source>
</evidence>
<comment type="similarity">
    <text evidence="6">Belongs to the class I-like SAM-binding methyltransferase superfamily. Cation-dependent O-methyltransferase family.</text>
</comment>
<dbReference type="GO" id="GO:0032259">
    <property type="term" value="P:methylation"/>
    <property type="evidence" value="ECO:0007669"/>
    <property type="project" value="UniProtKB-KW"/>
</dbReference>
<dbReference type="InterPro" id="IPR029063">
    <property type="entry name" value="SAM-dependent_MTases_sf"/>
</dbReference>
<evidence type="ECO:0000313" key="7">
    <source>
        <dbReference type="EMBL" id="RZB96217.1"/>
    </source>
</evidence>
<evidence type="ECO:0000256" key="6">
    <source>
        <dbReference type="ARBA" id="ARBA00023453"/>
    </source>
</evidence>
<dbReference type="InterPro" id="IPR002935">
    <property type="entry name" value="SAM_O-MeTrfase"/>
</dbReference>
<dbReference type="GO" id="GO:0008757">
    <property type="term" value="F:S-adenosylmethionine-dependent methyltransferase activity"/>
    <property type="evidence" value="ECO:0007669"/>
    <property type="project" value="TreeGrafter"/>
</dbReference>
<keyword evidence="2 7" id="KW-0489">Methyltransferase</keyword>
<evidence type="ECO:0000256" key="3">
    <source>
        <dbReference type="ARBA" id="ARBA00022679"/>
    </source>
</evidence>
<keyword evidence="5" id="KW-0479">Metal-binding</keyword>
<dbReference type="Pfam" id="PF01596">
    <property type="entry name" value="Methyltransf_3"/>
    <property type="match status" value="1"/>
</dbReference>
<evidence type="ECO:0000256" key="1">
    <source>
        <dbReference type="ARBA" id="ARBA00002334"/>
    </source>
</evidence>
<evidence type="ECO:0000256" key="4">
    <source>
        <dbReference type="ARBA" id="ARBA00022691"/>
    </source>
</evidence>
<protein>
    <submittedName>
        <fullName evidence="7">Flavonoid 3',5'-methyltransferase</fullName>
    </submittedName>
</protein>
<comment type="caution">
    <text evidence="7">The sequence shown here is derived from an EMBL/GenBank/DDBJ whole genome shotgun (WGS) entry which is preliminary data.</text>
</comment>
<dbReference type="EMBL" id="QZWG01000008">
    <property type="protein sequence ID" value="RZB96217.1"/>
    <property type="molecule type" value="Genomic_DNA"/>
</dbReference>
<dbReference type="CDD" id="cd02440">
    <property type="entry name" value="AdoMet_MTases"/>
    <property type="match status" value="1"/>
</dbReference>
<keyword evidence="4" id="KW-0949">S-adenosyl-L-methionine</keyword>
<gene>
    <name evidence="7" type="ORF">D0Y65_020155</name>
</gene>
<comment type="function">
    <text evidence="1">Methylates caffeoyl-CoA to feruloyl-CoA and 5-hydroxyferuloyl-CoA to sinapoyl-CoA. Plays a role in the synthesis of feruloylated polysaccharides. Involved in the reinforcement of the plant cell wall. Also involved in the responding to wounding or pathogen challenge by the increased formation of cell wall-bound ferulic acid polymers.</text>
</comment>
<name>A0A445JCS0_GLYSO</name>
<accession>A0A445JCS0</accession>
<organism evidence="7 8">
    <name type="scientific">Glycine soja</name>
    <name type="common">Wild soybean</name>
    <dbReference type="NCBI Taxonomy" id="3848"/>
    <lineage>
        <taxon>Eukaryota</taxon>
        <taxon>Viridiplantae</taxon>
        <taxon>Streptophyta</taxon>
        <taxon>Embryophyta</taxon>
        <taxon>Tracheophyta</taxon>
        <taxon>Spermatophyta</taxon>
        <taxon>Magnoliopsida</taxon>
        <taxon>eudicotyledons</taxon>
        <taxon>Gunneridae</taxon>
        <taxon>Pentapetalae</taxon>
        <taxon>rosids</taxon>
        <taxon>fabids</taxon>
        <taxon>Fabales</taxon>
        <taxon>Fabaceae</taxon>
        <taxon>Papilionoideae</taxon>
        <taxon>50 kb inversion clade</taxon>
        <taxon>NPAAA clade</taxon>
        <taxon>indigoferoid/millettioid clade</taxon>
        <taxon>Phaseoleae</taxon>
        <taxon>Glycine</taxon>
        <taxon>Glycine subgen. Soja</taxon>
    </lineage>
</organism>
<keyword evidence="8" id="KW-1185">Reference proteome</keyword>
<dbReference type="InterPro" id="IPR050362">
    <property type="entry name" value="Cation-dep_OMT"/>
</dbReference>
<dbReference type="GO" id="GO:0008171">
    <property type="term" value="F:O-methyltransferase activity"/>
    <property type="evidence" value="ECO:0007669"/>
    <property type="project" value="InterPro"/>
</dbReference>
<dbReference type="Proteomes" id="UP000289340">
    <property type="component" value="Chromosome 8"/>
</dbReference>
<dbReference type="AlphaFoldDB" id="A0A445JCS0"/>
<proteinExistence type="inferred from homology"/>
<dbReference type="GO" id="GO:0046872">
    <property type="term" value="F:metal ion binding"/>
    <property type="evidence" value="ECO:0007669"/>
    <property type="project" value="UniProtKB-KW"/>
</dbReference>
<evidence type="ECO:0000256" key="2">
    <source>
        <dbReference type="ARBA" id="ARBA00022603"/>
    </source>
</evidence>
<evidence type="ECO:0000256" key="5">
    <source>
        <dbReference type="ARBA" id="ARBA00022723"/>
    </source>
</evidence>
<dbReference type="PANTHER" id="PTHR10509">
    <property type="entry name" value="O-METHYLTRANSFERASE-RELATED"/>
    <property type="match status" value="1"/>
</dbReference>
<dbReference type="PANTHER" id="PTHR10509:SF34">
    <property type="entry name" value="TAPETUM-SPECIFIC METHYLTRANSFERASE 1"/>
    <property type="match status" value="1"/>
</dbReference>
<dbReference type="PROSITE" id="PS51682">
    <property type="entry name" value="SAM_OMT_I"/>
    <property type="match status" value="1"/>
</dbReference>
<sequence length="350" mass="39870">MDELFSNREGSSAQKGLLKSPALLKYIFERSGYPKEHEQLKQLREITVQKYGVKLDESLSHIFWNCVALTLAQLWKSLNVPPPDFYQLDVKERIFKNIRFPSHPPLLDTIFSWPSLFVAAVYEIWHMRNYIVYSQMQYNVERISKSHAAPPSLIRLVPPPIGSTMSVPVDEAQFLSILLKIMNAKKTLEIGVFTGYSLLSTALALPSDGKIIGIDVDRQAYETGLPFIQKAGVEHKIDFIQTDALSALHDLINGKHEETFDYVFVDADKKNFIKYHELLLKLVKKGGIIAYDNTLWLGTVAMSENNDKIEDSLWQNREPTLEFNNYIANDTRIESTILSIADGVTLCRCL</sequence>
<reference evidence="7 8" key="1">
    <citation type="submission" date="2018-09" db="EMBL/GenBank/DDBJ databases">
        <title>A high-quality reference genome of wild soybean provides a powerful tool to mine soybean genomes.</title>
        <authorList>
            <person name="Xie M."/>
            <person name="Chung C.Y.L."/>
            <person name="Li M.-W."/>
            <person name="Wong F.-L."/>
            <person name="Chan T.-F."/>
            <person name="Lam H.-M."/>
        </authorList>
    </citation>
    <scope>NUCLEOTIDE SEQUENCE [LARGE SCALE GENOMIC DNA]</scope>
    <source>
        <strain evidence="8">cv. W05</strain>
        <tissue evidence="7">Hypocotyl of etiolated seedlings</tissue>
    </source>
</reference>
<keyword evidence="3 7" id="KW-0808">Transferase</keyword>
<dbReference type="SUPFAM" id="SSF53335">
    <property type="entry name" value="S-adenosyl-L-methionine-dependent methyltransferases"/>
    <property type="match status" value="1"/>
</dbReference>